<keyword evidence="3" id="KW-0378">Hydrolase</keyword>
<dbReference type="InterPro" id="IPR043167">
    <property type="entry name" value="LpxI_C_sf"/>
</dbReference>
<gene>
    <name evidence="3" type="primary">lpxI</name>
    <name evidence="3" type="ORF">U0C82_11370</name>
</gene>
<keyword evidence="4" id="KW-1185">Reference proteome</keyword>
<dbReference type="InterPro" id="IPR053174">
    <property type="entry name" value="LpxI"/>
</dbReference>
<dbReference type="GO" id="GO:0016787">
    <property type="term" value="F:hydrolase activity"/>
    <property type="evidence" value="ECO:0007669"/>
    <property type="project" value="UniProtKB-KW"/>
</dbReference>
<dbReference type="InterPro" id="IPR010415">
    <property type="entry name" value="LpxI_C"/>
</dbReference>
<evidence type="ECO:0000259" key="2">
    <source>
        <dbReference type="Pfam" id="PF17930"/>
    </source>
</evidence>
<feature type="domain" description="LpxI N-terminal" evidence="2">
    <location>
        <begin position="13"/>
        <end position="143"/>
    </location>
</feature>
<feature type="domain" description="LpxI C-terminal" evidence="1">
    <location>
        <begin position="146"/>
        <end position="281"/>
    </location>
</feature>
<dbReference type="Gene3D" id="3.40.50.20">
    <property type="match status" value="1"/>
</dbReference>
<proteinExistence type="predicted"/>
<dbReference type="PANTHER" id="PTHR39962">
    <property type="entry name" value="BLL4848 PROTEIN"/>
    <property type="match status" value="1"/>
</dbReference>
<sequence>MDGFPNERAVTERIGIVAGGGSLPMIVAKAARERGMDPIFARFSDGITNGSIEGPSRAFTWGEVGDAIEWLRREKVTKLVMCGTISSRPDFRSVLPSLRTLASLPAMFAITRGGDDSMLRKGSRFLEGKGFELLPVQEIAPRLLAPEGLLTSRAPNDAERAALRKAHRAAVTLGALDAGQAVVASNERIIAMEGIEGTRDMMQRVAELRAVRKIGRAEKLALVKALKPGQDQRFDLPSIGIMTIEEAVAAGITSIGVSALGSLIIGFEDVLDAANRAGIALTGLSTNDVQDGARA</sequence>
<dbReference type="InterPro" id="IPR041255">
    <property type="entry name" value="LpxI_N"/>
</dbReference>
<dbReference type="Proteomes" id="UP001294412">
    <property type="component" value="Unassembled WGS sequence"/>
</dbReference>
<dbReference type="EC" id="3.6.1.54" evidence="3"/>
<dbReference type="PANTHER" id="PTHR39962:SF1">
    <property type="entry name" value="LPXI FAMILY PROTEIN"/>
    <property type="match status" value="1"/>
</dbReference>
<name>A0ABU5I308_9HYPH</name>
<evidence type="ECO:0000313" key="3">
    <source>
        <dbReference type="EMBL" id="MDY8109738.1"/>
    </source>
</evidence>
<comment type="caution">
    <text evidence="3">The sequence shown here is derived from an EMBL/GenBank/DDBJ whole genome shotgun (WGS) entry which is preliminary data.</text>
</comment>
<protein>
    <submittedName>
        <fullName evidence="3">UDP-2,3-diacylglucosamine diphosphatase LpxI</fullName>
        <ecNumber evidence="3">3.6.1.54</ecNumber>
    </submittedName>
</protein>
<dbReference type="Pfam" id="PF06230">
    <property type="entry name" value="LpxI_C"/>
    <property type="match status" value="1"/>
</dbReference>
<evidence type="ECO:0000313" key="4">
    <source>
        <dbReference type="Proteomes" id="UP001294412"/>
    </source>
</evidence>
<evidence type="ECO:0000259" key="1">
    <source>
        <dbReference type="Pfam" id="PF06230"/>
    </source>
</evidence>
<organism evidence="3 4">
    <name type="scientific">Fulvimarina uroteuthidis</name>
    <dbReference type="NCBI Taxonomy" id="3098149"/>
    <lineage>
        <taxon>Bacteria</taxon>
        <taxon>Pseudomonadati</taxon>
        <taxon>Pseudomonadota</taxon>
        <taxon>Alphaproteobacteria</taxon>
        <taxon>Hyphomicrobiales</taxon>
        <taxon>Aurantimonadaceae</taxon>
        <taxon>Fulvimarina</taxon>
    </lineage>
</organism>
<dbReference type="EMBL" id="JAXLPB010000003">
    <property type="protein sequence ID" value="MDY8109738.1"/>
    <property type="molecule type" value="Genomic_DNA"/>
</dbReference>
<dbReference type="Gene3D" id="3.40.140.80">
    <property type="match status" value="1"/>
</dbReference>
<reference evidence="3 4" key="1">
    <citation type="submission" date="2023-12" db="EMBL/GenBank/DDBJ databases">
        <title>Description of Novel Strain Fulvimarina sp. 2208YS6-2-32 isolated from Uroteuthis (Photololigo) edulis.</title>
        <authorList>
            <person name="Park J.-S."/>
        </authorList>
    </citation>
    <scope>NUCLEOTIDE SEQUENCE [LARGE SCALE GENOMIC DNA]</scope>
    <source>
        <strain evidence="3 4">2208YS6-2-32</strain>
    </source>
</reference>
<accession>A0ABU5I308</accession>
<dbReference type="RefSeq" id="WP_322187222.1">
    <property type="nucleotide sequence ID" value="NZ_JAXLPB010000003.1"/>
</dbReference>
<dbReference type="Pfam" id="PF17930">
    <property type="entry name" value="LpxI_N"/>
    <property type="match status" value="1"/>
</dbReference>